<evidence type="ECO:0000313" key="5">
    <source>
        <dbReference type="EMBL" id="SCB47745.1"/>
    </source>
</evidence>
<dbReference type="Proteomes" id="UP000199205">
    <property type="component" value="Unassembled WGS sequence"/>
</dbReference>
<feature type="transmembrane region" description="Helical" evidence="2">
    <location>
        <begin position="177"/>
        <end position="197"/>
    </location>
</feature>
<dbReference type="GeneID" id="32530269"/>
<dbReference type="AlphaFoldDB" id="A0A1C3X6C7"/>
<evidence type="ECO:0000313" key="4">
    <source>
        <dbReference type="EMBL" id="MBB6488564.1"/>
    </source>
</evidence>
<evidence type="ECO:0000256" key="2">
    <source>
        <dbReference type="SAM" id="Phobius"/>
    </source>
</evidence>
<feature type="transmembrane region" description="Helical" evidence="2">
    <location>
        <begin position="6"/>
        <end position="24"/>
    </location>
</feature>
<feature type="domain" description="Cyanobacterial TRADD-N associated 2 transmembrane" evidence="3">
    <location>
        <begin position="169"/>
        <end position="236"/>
    </location>
</feature>
<accession>A0A1C3X6C7</accession>
<protein>
    <recommendedName>
        <fullName evidence="3">Cyanobacterial TRADD-N associated 2 transmembrane domain-containing protein</fullName>
    </recommendedName>
</protein>
<dbReference type="RefSeq" id="WP_004119876.1">
    <property type="nucleotide sequence ID" value="NZ_FMAF01000026.1"/>
</dbReference>
<feature type="region of interest" description="Disordered" evidence="1">
    <location>
        <begin position="285"/>
        <end position="309"/>
    </location>
</feature>
<feature type="compositionally biased region" description="Low complexity" evidence="1">
    <location>
        <begin position="285"/>
        <end position="294"/>
    </location>
</feature>
<dbReference type="Pfam" id="PF20712">
    <property type="entry name" value="CyanoTRADDas_TM"/>
    <property type="match status" value="1"/>
</dbReference>
<keyword evidence="2" id="KW-1133">Transmembrane helix</keyword>
<dbReference type="OrthoDB" id="8394150at2"/>
<keyword evidence="2" id="KW-0812">Transmembrane</keyword>
<evidence type="ECO:0000313" key="6">
    <source>
        <dbReference type="Proteomes" id="UP000199205"/>
    </source>
</evidence>
<reference evidence="5 6" key="1">
    <citation type="submission" date="2016-08" db="EMBL/GenBank/DDBJ databases">
        <authorList>
            <person name="Seilhamer J.J."/>
        </authorList>
    </citation>
    <scope>NUCLEOTIDE SEQUENCE [LARGE SCALE GENOMIC DNA]</scope>
    <source>
        <strain evidence="5 6">P1-7</strain>
    </source>
</reference>
<evidence type="ECO:0000256" key="1">
    <source>
        <dbReference type="SAM" id="MobiDB-lite"/>
    </source>
</evidence>
<evidence type="ECO:0000259" key="3">
    <source>
        <dbReference type="Pfam" id="PF20712"/>
    </source>
</evidence>
<keyword evidence="2" id="KW-0472">Membrane</keyword>
<feature type="region of interest" description="Disordered" evidence="1">
    <location>
        <begin position="127"/>
        <end position="147"/>
    </location>
</feature>
<proteinExistence type="predicted"/>
<organism evidence="5 6">
    <name type="scientific">Rhizobium lusitanum</name>
    <dbReference type="NCBI Taxonomy" id="293958"/>
    <lineage>
        <taxon>Bacteria</taxon>
        <taxon>Pseudomonadati</taxon>
        <taxon>Pseudomonadota</taxon>
        <taxon>Alphaproteobacteria</taxon>
        <taxon>Hyphomicrobiales</taxon>
        <taxon>Rhizobiaceae</taxon>
        <taxon>Rhizobium/Agrobacterium group</taxon>
        <taxon>Rhizobium</taxon>
    </lineage>
</organism>
<feature type="transmembrane region" description="Helical" evidence="2">
    <location>
        <begin position="76"/>
        <end position="95"/>
    </location>
</feature>
<dbReference type="EMBL" id="FMAF01000026">
    <property type="protein sequence ID" value="SCB47745.1"/>
    <property type="molecule type" value="Genomic_DNA"/>
</dbReference>
<dbReference type="EMBL" id="JACHBG010000024">
    <property type="protein sequence ID" value="MBB6488564.1"/>
    <property type="molecule type" value="Genomic_DNA"/>
</dbReference>
<reference evidence="4 7" key="2">
    <citation type="submission" date="2020-08" db="EMBL/GenBank/DDBJ databases">
        <title>Genomic Encyclopedia of Type Strains, Phase IV (KMG-V): Genome sequencing to study the core and pangenomes of soil and plant-associated prokaryotes.</title>
        <authorList>
            <person name="Whitman W."/>
        </authorList>
    </citation>
    <scope>NUCLEOTIDE SEQUENCE [LARGE SCALE GENOMIC DNA]</scope>
    <source>
        <strain evidence="4 7">SEMIA 4060</strain>
    </source>
</reference>
<dbReference type="Proteomes" id="UP000565576">
    <property type="component" value="Unassembled WGS sequence"/>
</dbReference>
<name>A0A1C3X6C7_9HYPH</name>
<evidence type="ECO:0000313" key="7">
    <source>
        <dbReference type="Proteomes" id="UP000565576"/>
    </source>
</evidence>
<gene>
    <name evidence="5" type="ORF">GA0061101_12625</name>
    <name evidence="4" type="ORF">GGD46_005882</name>
</gene>
<feature type="transmembrane region" description="Helical" evidence="2">
    <location>
        <begin position="209"/>
        <end position="228"/>
    </location>
</feature>
<dbReference type="InterPro" id="IPR048567">
    <property type="entry name" value="CyanoTRADDas_TM"/>
</dbReference>
<sequence>MTVANLFGGGFMYQLILTVILVIVEVLRYSPKVRWAVAIISILTIAGSFYVVFYLATSHVFVQGYEYKPHDLQPGITIGVVFALFMLVMVAFSVIDRDKLKAIVDRDSDDQLLRAWASSFTPLLDAQSGGAGGDAKMAPQTESAAKSDDDIIQGIKANLRQLIEYYIMNKSQARRSYTASLTAIVAGFGTIIGGTWWAFSSGRSDGTAYIVPLAGVLLQFIGGGYFYLYNRSLIQLNFFFSRLAQMQDTLLAIHLAESLPEGKERAKAVDRLIFIVAERSTTAPAYLPDPAAKKPAARRTRTQPEPAAE</sequence>
<feature type="transmembrane region" description="Helical" evidence="2">
    <location>
        <begin position="36"/>
        <end position="56"/>
    </location>
</feature>